<feature type="compositionally biased region" description="Basic and acidic residues" evidence="1">
    <location>
        <begin position="42"/>
        <end position="55"/>
    </location>
</feature>
<evidence type="ECO:0000313" key="3">
    <source>
        <dbReference type="Proteomes" id="UP000244005"/>
    </source>
</evidence>
<reference evidence="3" key="1">
    <citation type="journal article" date="2017" name="Cell">
        <title>Insights into land plant evolution garnered from the Marchantia polymorpha genome.</title>
        <authorList>
            <person name="Bowman J.L."/>
            <person name="Kohchi T."/>
            <person name="Yamato K.T."/>
            <person name="Jenkins J."/>
            <person name="Shu S."/>
            <person name="Ishizaki K."/>
            <person name="Yamaoka S."/>
            <person name="Nishihama R."/>
            <person name="Nakamura Y."/>
            <person name="Berger F."/>
            <person name="Adam C."/>
            <person name="Aki S.S."/>
            <person name="Althoff F."/>
            <person name="Araki T."/>
            <person name="Arteaga-Vazquez M.A."/>
            <person name="Balasubrmanian S."/>
            <person name="Barry K."/>
            <person name="Bauer D."/>
            <person name="Boehm C.R."/>
            <person name="Briginshaw L."/>
            <person name="Caballero-Perez J."/>
            <person name="Catarino B."/>
            <person name="Chen F."/>
            <person name="Chiyoda S."/>
            <person name="Chovatia M."/>
            <person name="Davies K.M."/>
            <person name="Delmans M."/>
            <person name="Demura T."/>
            <person name="Dierschke T."/>
            <person name="Dolan L."/>
            <person name="Dorantes-Acosta A.E."/>
            <person name="Eklund D.M."/>
            <person name="Florent S.N."/>
            <person name="Flores-Sandoval E."/>
            <person name="Fujiyama A."/>
            <person name="Fukuzawa H."/>
            <person name="Galik B."/>
            <person name="Grimanelli D."/>
            <person name="Grimwood J."/>
            <person name="Grossniklaus U."/>
            <person name="Hamada T."/>
            <person name="Haseloff J."/>
            <person name="Hetherington A.J."/>
            <person name="Higo A."/>
            <person name="Hirakawa Y."/>
            <person name="Hundley H.N."/>
            <person name="Ikeda Y."/>
            <person name="Inoue K."/>
            <person name="Inoue S.I."/>
            <person name="Ishida S."/>
            <person name="Jia Q."/>
            <person name="Kakita M."/>
            <person name="Kanazawa T."/>
            <person name="Kawai Y."/>
            <person name="Kawashima T."/>
            <person name="Kennedy M."/>
            <person name="Kinose K."/>
            <person name="Kinoshita T."/>
            <person name="Kohara Y."/>
            <person name="Koide E."/>
            <person name="Komatsu K."/>
            <person name="Kopischke S."/>
            <person name="Kubo M."/>
            <person name="Kyozuka J."/>
            <person name="Lagercrantz U."/>
            <person name="Lin S.S."/>
            <person name="Lindquist E."/>
            <person name="Lipzen A.M."/>
            <person name="Lu C.W."/>
            <person name="De Luna E."/>
            <person name="Martienssen R.A."/>
            <person name="Minamino N."/>
            <person name="Mizutani M."/>
            <person name="Mizutani M."/>
            <person name="Mochizuki N."/>
            <person name="Monte I."/>
            <person name="Mosher R."/>
            <person name="Nagasaki H."/>
            <person name="Nakagami H."/>
            <person name="Naramoto S."/>
            <person name="Nishitani K."/>
            <person name="Ohtani M."/>
            <person name="Okamoto T."/>
            <person name="Okumura M."/>
            <person name="Phillips J."/>
            <person name="Pollak B."/>
            <person name="Reinders A."/>
            <person name="Rovekamp M."/>
            <person name="Sano R."/>
            <person name="Sawa S."/>
            <person name="Schmid M.W."/>
            <person name="Shirakawa M."/>
            <person name="Solano R."/>
            <person name="Spunde A."/>
            <person name="Suetsugu N."/>
            <person name="Sugano S."/>
            <person name="Sugiyama A."/>
            <person name="Sun R."/>
            <person name="Suzuki Y."/>
            <person name="Takenaka M."/>
            <person name="Takezawa D."/>
            <person name="Tomogane H."/>
            <person name="Tsuzuki M."/>
            <person name="Ueda T."/>
            <person name="Umeda M."/>
            <person name="Ward J.M."/>
            <person name="Watanabe Y."/>
            <person name="Yazaki K."/>
            <person name="Yokoyama R."/>
            <person name="Yoshitake Y."/>
            <person name="Yotsui I."/>
            <person name="Zachgo S."/>
            <person name="Schmutz J."/>
        </authorList>
    </citation>
    <scope>NUCLEOTIDE SEQUENCE [LARGE SCALE GENOMIC DNA]</scope>
    <source>
        <strain evidence="3">Tak-1</strain>
    </source>
</reference>
<protein>
    <submittedName>
        <fullName evidence="2">Uncharacterized protein</fullName>
    </submittedName>
</protein>
<evidence type="ECO:0000256" key="1">
    <source>
        <dbReference type="SAM" id="MobiDB-lite"/>
    </source>
</evidence>
<dbReference type="Proteomes" id="UP000244005">
    <property type="component" value="Unassembled WGS sequence"/>
</dbReference>
<sequence length="93" mass="11048">MTCLYMRHVSLSYCSKPAPELRTWRRGDSSPRWLAYLTRRRDAEAPRSRVRRESEFEFELSSGRKEGTKGARRRDRFEFADEASRSRRSSSDL</sequence>
<dbReference type="EMBL" id="KZ772684">
    <property type="protein sequence ID" value="PTQ46252.1"/>
    <property type="molecule type" value="Genomic_DNA"/>
</dbReference>
<evidence type="ECO:0000313" key="2">
    <source>
        <dbReference type="EMBL" id="PTQ46252.1"/>
    </source>
</evidence>
<dbReference type="AlphaFoldDB" id="A0A2R6XJK0"/>
<gene>
    <name evidence="2" type="ORF">MARPO_0012s0179</name>
</gene>
<organism evidence="2 3">
    <name type="scientific">Marchantia polymorpha</name>
    <name type="common">Common liverwort</name>
    <name type="synonym">Marchantia aquatica</name>
    <dbReference type="NCBI Taxonomy" id="3197"/>
    <lineage>
        <taxon>Eukaryota</taxon>
        <taxon>Viridiplantae</taxon>
        <taxon>Streptophyta</taxon>
        <taxon>Embryophyta</taxon>
        <taxon>Marchantiophyta</taxon>
        <taxon>Marchantiopsida</taxon>
        <taxon>Marchantiidae</taxon>
        <taxon>Marchantiales</taxon>
        <taxon>Marchantiaceae</taxon>
        <taxon>Marchantia</taxon>
    </lineage>
</organism>
<feature type="region of interest" description="Disordered" evidence="1">
    <location>
        <begin position="42"/>
        <end position="93"/>
    </location>
</feature>
<keyword evidence="3" id="KW-1185">Reference proteome</keyword>
<proteinExistence type="predicted"/>
<accession>A0A2R6XJK0</accession>
<name>A0A2R6XJK0_MARPO</name>
<feature type="compositionally biased region" description="Basic and acidic residues" evidence="1">
    <location>
        <begin position="62"/>
        <end position="93"/>
    </location>
</feature>